<accession>A0A9P7W345</accession>
<evidence type="ECO:0000256" key="1">
    <source>
        <dbReference type="SAM" id="Phobius"/>
    </source>
</evidence>
<name>A0A9P7W345_9AGAR</name>
<dbReference type="Proteomes" id="UP000812287">
    <property type="component" value="Unassembled WGS sequence"/>
</dbReference>
<proteinExistence type="predicted"/>
<comment type="caution">
    <text evidence="2">The sequence shown here is derived from an EMBL/GenBank/DDBJ whole genome shotgun (WGS) entry which is preliminary data.</text>
</comment>
<sequence>MPIFRYLLIASISHTLSLFAWQVAALAPMSPSEYFLLRSLIEIGSSVFLAIKQTAGLRKYRLRKSCDWRRFRLPRTAALDENYPFR</sequence>
<keyword evidence="1" id="KW-1133">Transmembrane helix</keyword>
<dbReference type="EMBL" id="MU250525">
    <property type="protein sequence ID" value="KAG7451199.1"/>
    <property type="molecule type" value="Genomic_DNA"/>
</dbReference>
<protein>
    <submittedName>
        <fullName evidence="2">Uncharacterized protein</fullName>
    </submittedName>
</protein>
<keyword evidence="1" id="KW-0812">Transmembrane</keyword>
<evidence type="ECO:0000313" key="2">
    <source>
        <dbReference type="EMBL" id="KAG7451199.1"/>
    </source>
</evidence>
<gene>
    <name evidence="2" type="ORF">BT62DRAFT_1000449</name>
</gene>
<organism evidence="2 3">
    <name type="scientific">Guyanagaster necrorhizus</name>
    <dbReference type="NCBI Taxonomy" id="856835"/>
    <lineage>
        <taxon>Eukaryota</taxon>
        <taxon>Fungi</taxon>
        <taxon>Dikarya</taxon>
        <taxon>Basidiomycota</taxon>
        <taxon>Agaricomycotina</taxon>
        <taxon>Agaricomycetes</taxon>
        <taxon>Agaricomycetidae</taxon>
        <taxon>Agaricales</taxon>
        <taxon>Marasmiineae</taxon>
        <taxon>Physalacriaceae</taxon>
        <taxon>Guyanagaster</taxon>
    </lineage>
</organism>
<keyword evidence="3" id="KW-1185">Reference proteome</keyword>
<feature type="transmembrane region" description="Helical" evidence="1">
    <location>
        <begin position="35"/>
        <end position="55"/>
    </location>
</feature>
<dbReference type="AlphaFoldDB" id="A0A9P7W345"/>
<keyword evidence="1" id="KW-0472">Membrane</keyword>
<dbReference type="GeneID" id="66098931"/>
<dbReference type="RefSeq" id="XP_043044699.1">
    <property type="nucleotide sequence ID" value="XM_043176644.1"/>
</dbReference>
<evidence type="ECO:0000313" key="3">
    <source>
        <dbReference type="Proteomes" id="UP000812287"/>
    </source>
</evidence>
<reference evidence="2" key="1">
    <citation type="submission" date="2020-11" db="EMBL/GenBank/DDBJ databases">
        <title>Adaptations for nitrogen fixation in a non-lichenized fungal sporocarp promotes dispersal by wood-feeding termites.</title>
        <authorList>
            <consortium name="DOE Joint Genome Institute"/>
            <person name="Koch R.A."/>
            <person name="Yoon G."/>
            <person name="Arayal U."/>
            <person name="Lail K."/>
            <person name="Amirebrahimi M."/>
            <person name="Labutti K."/>
            <person name="Lipzen A."/>
            <person name="Riley R."/>
            <person name="Barry K."/>
            <person name="Henrissat B."/>
            <person name="Grigoriev I.V."/>
            <person name="Herr J.R."/>
            <person name="Aime M.C."/>
        </authorList>
    </citation>
    <scope>NUCLEOTIDE SEQUENCE</scope>
    <source>
        <strain evidence="2">MCA 3950</strain>
    </source>
</reference>